<feature type="transmembrane region" description="Helical" evidence="2">
    <location>
        <begin position="80"/>
        <end position="101"/>
    </location>
</feature>
<evidence type="ECO:0000313" key="3">
    <source>
        <dbReference type="EMBL" id="KAF7551816.1"/>
    </source>
</evidence>
<keyword evidence="4" id="KW-1185">Reference proteome</keyword>
<dbReference type="Proteomes" id="UP000722485">
    <property type="component" value="Unassembled WGS sequence"/>
</dbReference>
<dbReference type="Pfam" id="PF11915">
    <property type="entry name" value="DUF3433"/>
    <property type="match status" value="1"/>
</dbReference>
<keyword evidence="2" id="KW-1133">Transmembrane helix</keyword>
<evidence type="ECO:0000313" key="4">
    <source>
        <dbReference type="Proteomes" id="UP000722485"/>
    </source>
</evidence>
<feature type="transmembrane region" description="Helical" evidence="2">
    <location>
        <begin position="216"/>
        <end position="240"/>
    </location>
</feature>
<dbReference type="EMBL" id="JAANBB010000071">
    <property type="protein sequence ID" value="KAF7551816.1"/>
    <property type="molecule type" value="Genomic_DNA"/>
</dbReference>
<name>A0A9P5HFI1_9HYPO</name>
<organism evidence="3 4">
    <name type="scientific">Cylindrodendrum hubeiense</name>
    <dbReference type="NCBI Taxonomy" id="595255"/>
    <lineage>
        <taxon>Eukaryota</taxon>
        <taxon>Fungi</taxon>
        <taxon>Dikarya</taxon>
        <taxon>Ascomycota</taxon>
        <taxon>Pezizomycotina</taxon>
        <taxon>Sordariomycetes</taxon>
        <taxon>Hypocreomycetidae</taxon>
        <taxon>Hypocreales</taxon>
        <taxon>Nectriaceae</taxon>
        <taxon>Cylindrodendrum</taxon>
    </lineage>
</organism>
<feature type="compositionally biased region" description="Low complexity" evidence="1">
    <location>
        <begin position="37"/>
        <end position="48"/>
    </location>
</feature>
<accession>A0A9P5HFI1</accession>
<gene>
    <name evidence="3" type="ORF">G7Z17_g4757</name>
</gene>
<dbReference type="OrthoDB" id="5052164at2759"/>
<dbReference type="PANTHER" id="PTHR37544">
    <property type="entry name" value="SPRAY-RELATED"/>
    <property type="match status" value="1"/>
</dbReference>
<protein>
    <submittedName>
        <fullName evidence="3">Uncharacterized protein</fullName>
    </submittedName>
</protein>
<reference evidence="3" key="1">
    <citation type="submission" date="2020-03" db="EMBL/GenBank/DDBJ databases">
        <title>Draft Genome Sequence of Cylindrodendrum hubeiense.</title>
        <authorList>
            <person name="Buettner E."/>
            <person name="Kellner H."/>
        </authorList>
    </citation>
    <scope>NUCLEOTIDE SEQUENCE</scope>
    <source>
        <strain evidence="3">IHI 201604</strain>
    </source>
</reference>
<feature type="transmembrane region" description="Helical" evidence="2">
    <location>
        <begin position="113"/>
        <end position="136"/>
    </location>
</feature>
<dbReference type="PANTHER" id="PTHR37544:SF3">
    <property type="entry name" value="SPRAY"/>
    <property type="match status" value="1"/>
</dbReference>
<feature type="transmembrane region" description="Helical" evidence="2">
    <location>
        <begin position="178"/>
        <end position="196"/>
    </location>
</feature>
<keyword evidence="2" id="KW-0472">Membrane</keyword>
<dbReference type="AlphaFoldDB" id="A0A9P5HFI1"/>
<sequence length="316" mass="35450">MIAFQTTKPPSHDVATNHIASLVRPSPNPTLLSSDNTSRSITTHGTTTDATPEDKSRFPLLEPDIGPDSLQFRPLALRPWFLVCTLSFNFIVIGLLAILFVKGSFDLINVWAYFVIQFLPIIIGTATASSLEAIIMTLSRITPFMRCANDHGDTAKNTIFKEFVPLQGFMDALGTRNWLLAISHFYSFLAFCVQGLKASLLSMDADNKSHAYVTFWALYTVSGVYILIEIYIVAVFVYLYHRPTGLREGWDIVTIADHLALFRHSNFLAKFEGACIADRDSMVEVLGSLRLRLGYWRRDGDALWYGFGEMPTGKYL</sequence>
<dbReference type="InterPro" id="IPR021840">
    <property type="entry name" value="DUF3433"/>
</dbReference>
<evidence type="ECO:0000256" key="2">
    <source>
        <dbReference type="SAM" id="Phobius"/>
    </source>
</evidence>
<keyword evidence="2" id="KW-0812">Transmembrane</keyword>
<comment type="caution">
    <text evidence="3">The sequence shown here is derived from an EMBL/GenBank/DDBJ whole genome shotgun (WGS) entry which is preliminary data.</text>
</comment>
<proteinExistence type="predicted"/>
<evidence type="ECO:0000256" key="1">
    <source>
        <dbReference type="SAM" id="MobiDB-lite"/>
    </source>
</evidence>
<feature type="region of interest" description="Disordered" evidence="1">
    <location>
        <begin position="24"/>
        <end position="57"/>
    </location>
</feature>